<dbReference type="InterPro" id="IPR000873">
    <property type="entry name" value="AMP-dep_synth/lig_dom"/>
</dbReference>
<dbReference type="Gene3D" id="3.40.50.980">
    <property type="match status" value="2"/>
</dbReference>
<protein>
    <submittedName>
        <fullName evidence="5">Amino acid adenylation domain-containing protein</fullName>
    </submittedName>
</protein>
<reference evidence="5 6" key="1">
    <citation type="journal article" date="2022" name="Front. Microbiol.">
        <title>High genomic differentiation and limited gene flow indicate recent cryptic speciation within the genus Laspinema (cyanobacteria).</title>
        <authorList>
            <person name="Stanojkovic A."/>
            <person name="Skoupy S."/>
            <person name="Skaloud P."/>
            <person name="Dvorak P."/>
        </authorList>
    </citation>
    <scope>NUCLEOTIDE SEQUENCE [LARGE SCALE GENOMIC DNA]</scope>
    <source>
        <strain evidence="5 6">D2a</strain>
    </source>
</reference>
<evidence type="ECO:0000259" key="4">
    <source>
        <dbReference type="PROSITE" id="PS50075"/>
    </source>
</evidence>
<dbReference type="InterPro" id="IPR009081">
    <property type="entry name" value="PP-bd_ACP"/>
</dbReference>
<dbReference type="NCBIfam" id="TIGR01733">
    <property type="entry name" value="AA-adenyl-dom"/>
    <property type="match status" value="1"/>
</dbReference>
<evidence type="ECO:0000313" key="6">
    <source>
        <dbReference type="Proteomes" id="UP001525890"/>
    </source>
</evidence>
<dbReference type="Gene3D" id="3.30.559.10">
    <property type="entry name" value="Chloramphenicol acetyltransferase-like domain"/>
    <property type="match status" value="1"/>
</dbReference>
<evidence type="ECO:0000256" key="2">
    <source>
        <dbReference type="ARBA" id="ARBA00022450"/>
    </source>
</evidence>
<accession>A0ABT2MSR8</accession>
<dbReference type="SUPFAM" id="SSF52777">
    <property type="entry name" value="CoA-dependent acyltransferases"/>
    <property type="match status" value="2"/>
</dbReference>
<dbReference type="EMBL" id="JAMXFF010000023">
    <property type="protein sequence ID" value="MCT7967796.1"/>
    <property type="molecule type" value="Genomic_DNA"/>
</dbReference>
<dbReference type="InterPro" id="IPR006162">
    <property type="entry name" value="Ppantetheine_attach_site"/>
</dbReference>
<dbReference type="InterPro" id="IPR001242">
    <property type="entry name" value="Condensation_dom"/>
</dbReference>
<dbReference type="PANTHER" id="PTHR45527">
    <property type="entry name" value="NONRIBOSOMAL PEPTIDE SYNTHETASE"/>
    <property type="match status" value="1"/>
</dbReference>
<dbReference type="InterPro" id="IPR023213">
    <property type="entry name" value="CAT-like_dom_sf"/>
</dbReference>
<dbReference type="PROSITE" id="PS50075">
    <property type="entry name" value="CARRIER"/>
    <property type="match status" value="1"/>
</dbReference>
<dbReference type="CDD" id="cd19531">
    <property type="entry name" value="LCL_NRPS-like"/>
    <property type="match status" value="1"/>
</dbReference>
<dbReference type="PROSITE" id="PS00455">
    <property type="entry name" value="AMP_BINDING"/>
    <property type="match status" value="1"/>
</dbReference>
<dbReference type="PANTHER" id="PTHR45527:SF1">
    <property type="entry name" value="FATTY ACID SYNTHASE"/>
    <property type="match status" value="1"/>
</dbReference>
<dbReference type="InterPro" id="IPR020845">
    <property type="entry name" value="AMP-binding_CS"/>
</dbReference>
<organism evidence="5 6">
    <name type="scientific">Laspinema palackyanum D2a</name>
    <dbReference type="NCBI Taxonomy" id="2953684"/>
    <lineage>
        <taxon>Bacteria</taxon>
        <taxon>Bacillati</taxon>
        <taxon>Cyanobacteriota</taxon>
        <taxon>Cyanophyceae</taxon>
        <taxon>Oscillatoriophycideae</taxon>
        <taxon>Oscillatoriales</taxon>
        <taxon>Laspinemataceae</taxon>
        <taxon>Laspinema</taxon>
        <taxon>Laspinema palackyanum</taxon>
    </lineage>
</organism>
<feature type="domain" description="Carrier" evidence="4">
    <location>
        <begin position="1012"/>
        <end position="1087"/>
    </location>
</feature>
<keyword evidence="6" id="KW-1185">Reference proteome</keyword>
<dbReference type="InterPro" id="IPR045851">
    <property type="entry name" value="AMP-bd_C_sf"/>
</dbReference>
<dbReference type="Pfam" id="PF00550">
    <property type="entry name" value="PP-binding"/>
    <property type="match status" value="1"/>
</dbReference>
<gene>
    <name evidence="5" type="ORF">NG799_15750</name>
</gene>
<dbReference type="CDD" id="cd12117">
    <property type="entry name" value="A_NRPS_Srf_like"/>
    <property type="match status" value="1"/>
</dbReference>
<dbReference type="Pfam" id="PF00668">
    <property type="entry name" value="Condensation"/>
    <property type="match status" value="1"/>
</dbReference>
<dbReference type="Gene3D" id="3.30.559.30">
    <property type="entry name" value="Nonribosomal peptide synthetase, condensation domain"/>
    <property type="match status" value="1"/>
</dbReference>
<name>A0ABT2MSR8_9CYAN</name>
<keyword evidence="3" id="KW-0597">Phosphoprotein</keyword>
<evidence type="ECO:0000313" key="5">
    <source>
        <dbReference type="EMBL" id="MCT7967796.1"/>
    </source>
</evidence>
<sequence length="1108" mass="123817">MESNFFNSPLTPAPDALNLSPETDVFVFPTSFAQQRLWFIDQFAPGHSFYNVTTALRLTGVVNFPALADTFIEIGRRHETLRTRFTTVEGEPVQVISPEVDIPVNWVDLRQFSPGEREAQATRLAAVEAEFPFNLATGPLLRVTLLQLEDSLSILLLNMHHIISDDWSMGVFVQELGTIYRVLVENRPVLLPELPLQYADFAEWQREWFQGEVLEEQLGYWRQQLRGIVPLNLPVDSPKPATPSYQGKTQVFELSQPLTAALKALSQQEGVTLFMTLLAGFQTLLYRYSQQDEITVGSPIANRNRSEIEGLIGFFVNSLVLRTDVSGNPTFRELLARVREVTLGAYAHQDLPFEKVVEALHPDRVLNVHPLFQVVFNLQNAPMQELDLPGLTVSSMSLGVKTTRFDLEVHLWESADSFRSVYGQDWQHQDSLRGFVIYNTDKFESGTVAQMLEQFKTLLKNIVKNPNQRVEELELISDGERDRILIEWNQTQAEYPAETAIQALFEAQVAANPQAVAVTIAGESLTYQELNQRSNQWAHYLQHLGVGDEEIVGLCAAKSLDTIVGMLGILKAGGAYLPLDPTYPSDRLNWMMADAGVRLLLVPDELRGKFNGFEGVMVGGDYDREAVTGEPVENVPHFPGGSRLAYVIYTSGSTGTPKGVAVPHQAVNRLVLNTNYIKITPTDTLAQVSNLSFDAATFEIWGALLNGAHLKGISTEVTLSPHDFARELRQQQIDILFLTTALFQQVVRTVPQAFQSVRCLLFGGETVDPRWVKKVLNQGMPQQLIHVYGPTENTTFSTYFPIEAMAEPASSVPIGKAVANTELYLLDPHLQPVAVGVSGELYLGGEGLARGYLNRPELTEERFISNPFGKPGTRLYKTGDLARYKSDGNLEFLGRIDHQVKIRGFRIELGEIEAVLCQYSGVAVAVATAREEIPGEKELVAYVVPRDPEGTSSPLKISELRRFLSEKLPSYMVPTAYAVLEVLPLTQNGKINRQVLPKIDTAFQELPENYVTPRSEVEEVLVDIWRQVLGKQQVSVYDNFFELGGHSLLATQLISRIRDGLKIELPVSQLFEAPTVASLANYIETVCWAALPQKLPKSYQNDREEVEF</sequence>
<dbReference type="Gene3D" id="2.30.38.10">
    <property type="entry name" value="Luciferase, Domain 3"/>
    <property type="match status" value="1"/>
</dbReference>
<dbReference type="InterPro" id="IPR025110">
    <property type="entry name" value="AMP-bd_C"/>
</dbReference>
<dbReference type="InterPro" id="IPR020806">
    <property type="entry name" value="PKS_PP-bd"/>
</dbReference>
<comment type="caution">
    <text evidence="5">The sequence shown here is derived from an EMBL/GenBank/DDBJ whole genome shotgun (WGS) entry which is preliminary data.</text>
</comment>
<evidence type="ECO:0000256" key="3">
    <source>
        <dbReference type="ARBA" id="ARBA00022553"/>
    </source>
</evidence>
<dbReference type="Gene3D" id="3.30.300.30">
    <property type="match status" value="1"/>
</dbReference>
<dbReference type="InterPro" id="IPR036736">
    <property type="entry name" value="ACP-like_sf"/>
</dbReference>
<dbReference type="SUPFAM" id="SSF47336">
    <property type="entry name" value="ACP-like"/>
    <property type="match status" value="1"/>
</dbReference>
<keyword evidence="2" id="KW-0596">Phosphopantetheine</keyword>
<proteinExistence type="predicted"/>
<dbReference type="Pfam" id="PF13193">
    <property type="entry name" value="AMP-binding_C"/>
    <property type="match status" value="1"/>
</dbReference>
<dbReference type="InterPro" id="IPR010071">
    <property type="entry name" value="AA_adenyl_dom"/>
</dbReference>
<dbReference type="SMART" id="SM00823">
    <property type="entry name" value="PKS_PP"/>
    <property type="match status" value="1"/>
</dbReference>
<dbReference type="Pfam" id="PF00501">
    <property type="entry name" value="AMP-binding"/>
    <property type="match status" value="1"/>
</dbReference>
<dbReference type="PROSITE" id="PS00012">
    <property type="entry name" value="PHOSPHOPANTETHEINE"/>
    <property type="match status" value="1"/>
</dbReference>
<dbReference type="SUPFAM" id="SSF56801">
    <property type="entry name" value="Acetyl-CoA synthetase-like"/>
    <property type="match status" value="1"/>
</dbReference>
<dbReference type="Proteomes" id="UP001525890">
    <property type="component" value="Unassembled WGS sequence"/>
</dbReference>
<comment type="cofactor">
    <cofactor evidence="1">
        <name>pantetheine 4'-phosphate</name>
        <dbReference type="ChEBI" id="CHEBI:47942"/>
    </cofactor>
</comment>
<dbReference type="RefSeq" id="WP_368007356.1">
    <property type="nucleotide sequence ID" value="NZ_JAMXFF010000023.1"/>
</dbReference>
<dbReference type="Gene3D" id="1.10.1200.10">
    <property type="entry name" value="ACP-like"/>
    <property type="match status" value="1"/>
</dbReference>
<evidence type="ECO:0000256" key="1">
    <source>
        <dbReference type="ARBA" id="ARBA00001957"/>
    </source>
</evidence>